<accession>A0ABV4UV95</accession>
<evidence type="ECO:0000313" key="2">
    <source>
        <dbReference type="Proteomes" id="UP001575622"/>
    </source>
</evidence>
<sequence>MLMEWLEPAIEKRTWEVLEICEDENKELISIFTQKINELKNKMPASISKELNELEEIFIQKNLVVRTAYRIGFEDGVKVITNK</sequence>
<organism evidence="1 2">
    <name type="scientific">Paenibacillus oleatilyticus</name>
    <dbReference type="NCBI Taxonomy" id="2594886"/>
    <lineage>
        <taxon>Bacteria</taxon>
        <taxon>Bacillati</taxon>
        <taxon>Bacillota</taxon>
        <taxon>Bacilli</taxon>
        <taxon>Bacillales</taxon>
        <taxon>Paenibacillaceae</taxon>
        <taxon>Paenibacillus</taxon>
    </lineage>
</organism>
<evidence type="ECO:0000313" key="1">
    <source>
        <dbReference type="EMBL" id="MFB0841740.1"/>
    </source>
</evidence>
<dbReference type="Proteomes" id="UP001575622">
    <property type="component" value="Unassembled WGS sequence"/>
</dbReference>
<dbReference type="EMBL" id="JBHDLN010000003">
    <property type="protein sequence ID" value="MFB0841740.1"/>
    <property type="molecule type" value="Genomic_DNA"/>
</dbReference>
<gene>
    <name evidence="1" type="ORF">ACEU3E_06145</name>
</gene>
<dbReference type="RefSeq" id="WP_163855883.1">
    <property type="nucleotide sequence ID" value="NZ_JBHDLN010000003.1"/>
</dbReference>
<keyword evidence="2" id="KW-1185">Reference proteome</keyword>
<name>A0ABV4UV95_9BACL</name>
<reference evidence="1 2" key="1">
    <citation type="submission" date="2024-09" db="EMBL/GenBank/DDBJ databases">
        <authorList>
            <person name="Makale K.P.P."/>
            <person name="Makhzoum A."/>
            <person name="Rantong G."/>
            <person name="Rahube T.O."/>
        </authorList>
    </citation>
    <scope>NUCLEOTIDE SEQUENCE [LARGE SCALE GENOMIC DNA]</scope>
    <source>
        <strain evidence="1 2">KM_D13</strain>
    </source>
</reference>
<protein>
    <submittedName>
        <fullName evidence="1">Uncharacterized protein</fullName>
    </submittedName>
</protein>
<proteinExistence type="predicted"/>
<comment type="caution">
    <text evidence="1">The sequence shown here is derived from an EMBL/GenBank/DDBJ whole genome shotgun (WGS) entry which is preliminary data.</text>
</comment>